<comment type="caution">
    <text evidence="3">The sequence shown here is derived from an EMBL/GenBank/DDBJ whole genome shotgun (WGS) entry which is preliminary data.</text>
</comment>
<organism evidence="3 4">
    <name type="scientific">Candidatus Liberibacter europaeus</name>
    <dbReference type="NCBI Taxonomy" id="744859"/>
    <lineage>
        <taxon>Bacteria</taxon>
        <taxon>Pseudomonadati</taxon>
        <taxon>Pseudomonadota</taxon>
        <taxon>Alphaproteobacteria</taxon>
        <taxon>Hyphomicrobiales</taxon>
        <taxon>Rhizobiaceae</taxon>
        <taxon>Liberibacter</taxon>
    </lineage>
</organism>
<dbReference type="AlphaFoldDB" id="A0A2T4VWZ1"/>
<dbReference type="PIRSF" id="PIRSF003113">
    <property type="entry name" value="BolA"/>
    <property type="match status" value="1"/>
</dbReference>
<proteinExistence type="inferred from homology"/>
<comment type="similarity">
    <text evidence="1 2">Belongs to the BolA/IbaG family.</text>
</comment>
<dbReference type="InterPro" id="IPR050961">
    <property type="entry name" value="BolA/IbaG_stress_morph_reg"/>
</dbReference>
<dbReference type="InterPro" id="IPR036065">
    <property type="entry name" value="BolA-like_sf"/>
</dbReference>
<name>A0A2T4VWZ1_9HYPH</name>
<gene>
    <name evidence="3" type="ORF">C4617_04630</name>
</gene>
<evidence type="ECO:0000256" key="2">
    <source>
        <dbReference type="RuleBase" id="RU003860"/>
    </source>
</evidence>
<dbReference type="SUPFAM" id="SSF82657">
    <property type="entry name" value="BolA-like"/>
    <property type="match status" value="1"/>
</dbReference>
<reference evidence="4" key="1">
    <citation type="submission" date="2018-02" db="EMBL/GenBank/DDBJ databases">
        <title>Genome sequence of Candidatus Liberibacter europaeus.</title>
        <authorList>
            <person name="Frampton R.A."/>
            <person name="Thompson S.M."/>
            <person name="David C."/>
            <person name="Addison S.M."/>
            <person name="Smith G.R."/>
        </authorList>
    </citation>
    <scope>NUCLEOTIDE SEQUENCE [LARGE SCALE GENOMIC DNA]</scope>
</reference>
<dbReference type="InterPro" id="IPR002634">
    <property type="entry name" value="BolA"/>
</dbReference>
<dbReference type="Proteomes" id="UP000240811">
    <property type="component" value="Unassembled WGS sequence"/>
</dbReference>
<accession>A0A2T4VWZ1</accession>
<evidence type="ECO:0000256" key="1">
    <source>
        <dbReference type="ARBA" id="ARBA00005578"/>
    </source>
</evidence>
<dbReference type="Gene3D" id="3.30.300.90">
    <property type="entry name" value="BolA-like"/>
    <property type="match status" value="1"/>
</dbReference>
<protein>
    <submittedName>
        <fullName evidence="3">BolA family transcriptional regulator</fullName>
    </submittedName>
</protein>
<dbReference type="PANTHER" id="PTHR46229:SF2">
    <property type="entry name" value="BOLA-LIKE PROTEIN 1"/>
    <property type="match status" value="1"/>
</dbReference>
<evidence type="ECO:0000313" key="3">
    <source>
        <dbReference type="EMBL" id="PTL86291.1"/>
    </source>
</evidence>
<sequence>MSMDPQEIEKMIKQEIPGSNVTIYDLAGDNNHYSAEIISDKFHGKTRIQQHQMVYAALKGKMGNTLHALSIKTSVPNNHNSDK</sequence>
<dbReference type="PANTHER" id="PTHR46229">
    <property type="entry name" value="BOLA TRANSCRIPTION REGULATOR"/>
    <property type="match status" value="1"/>
</dbReference>
<evidence type="ECO:0000313" key="4">
    <source>
        <dbReference type="Proteomes" id="UP000240811"/>
    </source>
</evidence>
<dbReference type="Pfam" id="PF01722">
    <property type="entry name" value="BolA"/>
    <property type="match status" value="1"/>
</dbReference>
<dbReference type="EMBL" id="PSQJ01000005">
    <property type="protein sequence ID" value="PTL86291.1"/>
    <property type="molecule type" value="Genomic_DNA"/>
</dbReference>